<dbReference type="PANTHER" id="PTHR37816">
    <property type="entry name" value="YALI0E33011P"/>
    <property type="match status" value="1"/>
</dbReference>
<dbReference type="RefSeq" id="WP_099153454.1">
    <property type="nucleotide sequence ID" value="NZ_PDUD01000034.1"/>
</dbReference>
<dbReference type="EMBL" id="PDUD01000034">
    <property type="protein sequence ID" value="PHN03013.1"/>
    <property type="molecule type" value="Genomic_DNA"/>
</dbReference>
<keyword evidence="2" id="KW-1185">Reference proteome</keyword>
<protein>
    <submittedName>
        <fullName evidence="1">AAA family ATPase</fullName>
    </submittedName>
</protein>
<dbReference type="PANTHER" id="PTHR37816:SF3">
    <property type="entry name" value="MODULATES DNA TOPOLOGY"/>
    <property type="match status" value="1"/>
</dbReference>
<dbReference type="InterPro" id="IPR052922">
    <property type="entry name" value="Cytidylate_Kinase-2"/>
</dbReference>
<dbReference type="InterPro" id="IPR027417">
    <property type="entry name" value="P-loop_NTPase"/>
</dbReference>
<dbReference type="Proteomes" id="UP000223913">
    <property type="component" value="Unassembled WGS sequence"/>
</dbReference>
<organism evidence="1 2">
    <name type="scientific">Flavilitoribacter nigricans (strain ATCC 23147 / DSM 23189 / NBRC 102662 / NCIMB 1420 / SS-2)</name>
    <name type="common">Lewinella nigricans</name>
    <dbReference type="NCBI Taxonomy" id="1122177"/>
    <lineage>
        <taxon>Bacteria</taxon>
        <taxon>Pseudomonadati</taxon>
        <taxon>Bacteroidota</taxon>
        <taxon>Saprospiria</taxon>
        <taxon>Saprospirales</taxon>
        <taxon>Lewinellaceae</taxon>
        <taxon>Flavilitoribacter</taxon>
    </lineage>
</organism>
<name>A0A2D0N5G9_FLAN2</name>
<accession>A0A2D0N5G9</accession>
<evidence type="ECO:0000313" key="2">
    <source>
        <dbReference type="Proteomes" id="UP000223913"/>
    </source>
</evidence>
<comment type="caution">
    <text evidence="1">The sequence shown here is derived from an EMBL/GenBank/DDBJ whole genome shotgun (WGS) entry which is preliminary data.</text>
</comment>
<gene>
    <name evidence="1" type="ORF">CRP01_28425</name>
</gene>
<dbReference type="OrthoDB" id="1201990at2"/>
<dbReference type="AlphaFoldDB" id="A0A2D0N5G9"/>
<dbReference type="NCBIfam" id="NF005994">
    <property type="entry name" value="PRK08118.1"/>
    <property type="match status" value="1"/>
</dbReference>
<reference evidence="1 2" key="1">
    <citation type="submission" date="2017-10" db="EMBL/GenBank/DDBJ databases">
        <title>The draft genome sequence of Lewinella nigricans NBRC 102662.</title>
        <authorList>
            <person name="Wang K."/>
        </authorList>
    </citation>
    <scope>NUCLEOTIDE SEQUENCE [LARGE SCALE GENOMIC DNA]</scope>
    <source>
        <strain evidence="1 2">NBRC 102662</strain>
    </source>
</reference>
<evidence type="ECO:0000313" key="1">
    <source>
        <dbReference type="EMBL" id="PHN03013.1"/>
    </source>
</evidence>
<dbReference type="Gene3D" id="3.40.50.300">
    <property type="entry name" value="P-loop containing nucleotide triphosphate hydrolases"/>
    <property type="match status" value="1"/>
</dbReference>
<dbReference type="SUPFAM" id="SSF52540">
    <property type="entry name" value="P-loop containing nucleoside triphosphate hydrolases"/>
    <property type="match status" value="1"/>
</dbReference>
<sequence>MNRILIVGSGGAGKTTLARQLGELLHLEVIHLDQHFWNSGWRECAPDEWNAKVRNLIAKDQWVMDGNYGGTLEIRARAADTIVFLDFSRWQCLWGIVSRRIRYHGRTRPSMPDNCPERLSWEFVRYVWNYPRTRRPAMLDRLKGYEAAGKQIFILRNRRAARDWIRSFS</sequence>
<proteinExistence type="predicted"/>